<proteinExistence type="inferred from homology"/>
<keyword evidence="5" id="KW-1185">Reference proteome</keyword>
<dbReference type="InterPro" id="IPR036291">
    <property type="entry name" value="NAD(P)-bd_dom_sf"/>
</dbReference>
<organism evidence="4 5">
    <name type="scientific">Periconia macrospinosa</name>
    <dbReference type="NCBI Taxonomy" id="97972"/>
    <lineage>
        <taxon>Eukaryota</taxon>
        <taxon>Fungi</taxon>
        <taxon>Dikarya</taxon>
        <taxon>Ascomycota</taxon>
        <taxon>Pezizomycotina</taxon>
        <taxon>Dothideomycetes</taxon>
        <taxon>Pleosporomycetidae</taxon>
        <taxon>Pleosporales</taxon>
        <taxon>Massarineae</taxon>
        <taxon>Periconiaceae</taxon>
        <taxon>Periconia</taxon>
    </lineage>
</organism>
<dbReference type="Gene3D" id="3.90.25.10">
    <property type="entry name" value="UDP-galactose 4-epimerase, domain 1"/>
    <property type="match status" value="1"/>
</dbReference>
<dbReference type="InterPro" id="IPR051164">
    <property type="entry name" value="NmrA-like_oxidored"/>
</dbReference>
<dbReference type="OrthoDB" id="300709at2759"/>
<reference evidence="4 5" key="1">
    <citation type="journal article" date="2018" name="Sci. Rep.">
        <title>Comparative genomics provides insights into the lifestyle and reveals functional heterogeneity of dark septate endophytic fungi.</title>
        <authorList>
            <person name="Knapp D.G."/>
            <person name="Nemeth J.B."/>
            <person name="Barry K."/>
            <person name="Hainaut M."/>
            <person name="Henrissat B."/>
            <person name="Johnson J."/>
            <person name="Kuo A."/>
            <person name="Lim J.H.P."/>
            <person name="Lipzen A."/>
            <person name="Nolan M."/>
            <person name="Ohm R.A."/>
            <person name="Tamas L."/>
            <person name="Grigoriev I.V."/>
            <person name="Spatafora J.W."/>
            <person name="Nagy L.G."/>
            <person name="Kovacs G.M."/>
        </authorList>
    </citation>
    <scope>NUCLEOTIDE SEQUENCE [LARGE SCALE GENOMIC DNA]</scope>
    <source>
        <strain evidence="4 5">DSE2036</strain>
    </source>
</reference>
<accession>A0A2V1D8I2</accession>
<dbReference type="Gene3D" id="3.40.50.720">
    <property type="entry name" value="NAD(P)-binding Rossmann-like Domain"/>
    <property type="match status" value="1"/>
</dbReference>
<dbReference type="Proteomes" id="UP000244855">
    <property type="component" value="Unassembled WGS sequence"/>
</dbReference>
<evidence type="ECO:0000313" key="4">
    <source>
        <dbReference type="EMBL" id="PVH93469.1"/>
    </source>
</evidence>
<evidence type="ECO:0000259" key="3">
    <source>
        <dbReference type="Pfam" id="PF05368"/>
    </source>
</evidence>
<dbReference type="Pfam" id="PF05368">
    <property type="entry name" value="NmrA"/>
    <property type="match status" value="1"/>
</dbReference>
<dbReference type="AlphaFoldDB" id="A0A2V1D8I2"/>
<protein>
    <submittedName>
        <fullName evidence="4">NAD(P)-binding protein</fullName>
    </submittedName>
</protein>
<evidence type="ECO:0000256" key="2">
    <source>
        <dbReference type="ARBA" id="ARBA00022857"/>
    </source>
</evidence>
<evidence type="ECO:0000313" key="5">
    <source>
        <dbReference type="Proteomes" id="UP000244855"/>
    </source>
</evidence>
<gene>
    <name evidence="4" type="ORF">DM02DRAFT_695881</name>
</gene>
<dbReference type="GO" id="GO:0005634">
    <property type="term" value="C:nucleus"/>
    <property type="evidence" value="ECO:0007669"/>
    <property type="project" value="TreeGrafter"/>
</dbReference>
<sequence length="312" mass="34362">MPKQLLVVFGATGNQGHSVIHFLLNNTELSSQYSIRAITRNAGNPTAQSLSSKGVEVITADLDDPSTLSAALTGATFIFITTNTAYEGNTRDVETRQARALCAEALRQNTKYIIWSTLPHAAKISNGEAKVEHFDVKADIEDYIRGLPIKSAFVAPGSYMQNIYSVLAPRKSPENDGTYIIANMNHPTETLMPLFNARDVGAWTNAILADPDKYEGAFFAAAQGFYSIEDVARIMSKVSGKTVRSVRVSEKEWRGSFPEPLGEIMLETGRYLRDYGYFGPSMKEDVEWAQKQAVGGSMGFEEFLRESGFSLE</sequence>
<keyword evidence="2" id="KW-0521">NADP</keyword>
<dbReference type="PANTHER" id="PTHR42748">
    <property type="entry name" value="NITROGEN METABOLITE REPRESSION PROTEIN NMRA FAMILY MEMBER"/>
    <property type="match status" value="1"/>
</dbReference>
<name>A0A2V1D8I2_9PLEO</name>
<feature type="domain" description="NmrA-like" evidence="3">
    <location>
        <begin position="3"/>
        <end position="304"/>
    </location>
</feature>
<dbReference type="InterPro" id="IPR008030">
    <property type="entry name" value="NmrA-like"/>
</dbReference>
<dbReference type="SUPFAM" id="SSF51735">
    <property type="entry name" value="NAD(P)-binding Rossmann-fold domains"/>
    <property type="match status" value="1"/>
</dbReference>
<dbReference type="CDD" id="cd05251">
    <property type="entry name" value="NmrA_like_SDR_a"/>
    <property type="match status" value="1"/>
</dbReference>
<dbReference type="PANTHER" id="PTHR42748:SF11">
    <property type="entry name" value="NMRA-LIKE DOMAIN-CONTAINING PROTEIN"/>
    <property type="match status" value="1"/>
</dbReference>
<dbReference type="STRING" id="97972.A0A2V1D8I2"/>
<evidence type="ECO:0000256" key="1">
    <source>
        <dbReference type="ARBA" id="ARBA00006328"/>
    </source>
</evidence>
<comment type="similarity">
    <text evidence="1">Belongs to the NmrA-type oxidoreductase family.</text>
</comment>
<dbReference type="EMBL" id="KZ805588">
    <property type="protein sequence ID" value="PVH93469.1"/>
    <property type="molecule type" value="Genomic_DNA"/>
</dbReference>